<name>A0ABD2KXC6_9BILA</name>
<organism evidence="6 7">
    <name type="scientific">Heterodera trifolii</name>
    <dbReference type="NCBI Taxonomy" id="157864"/>
    <lineage>
        <taxon>Eukaryota</taxon>
        <taxon>Metazoa</taxon>
        <taxon>Ecdysozoa</taxon>
        <taxon>Nematoda</taxon>
        <taxon>Chromadorea</taxon>
        <taxon>Rhabditida</taxon>
        <taxon>Tylenchina</taxon>
        <taxon>Tylenchomorpha</taxon>
        <taxon>Tylenchoidea</taxon>
        <taxon>Heteroderidae</taxon>
        <taxon>Heteroderinae</taxon>
        <taxon>Heterodera</taxon>
    </lineage>
</organism>
<comment type="caution">
    <text evidence="6">The sequence shown here is derived from an EMBL/GenBank/DDBJ whole genome shotgun (WGS) entry which is preliminary data.</text>
</comment>
<dbReference type="EMBL" id="JBICBT010000614">
    <property type="protein sequence ID" value="KAL3107595.1"/>
    <property type="molecule type" value="Genomic_DNA"/>
</dbReference>
<dbReference type="InterPro" id="IPR013083">
    <property type="entry name" value="Znf_RING/FYVE/PHD"/>
</dbReference>
<dbReference type="SUPFAM" id="SSF57850">
    <property type="entry name" value="RING/U-box"/>
    <property type="match status" value="1"/>
</dbReference>
<evidence type="ECO:0000256" key="2">
    <source>
        <dbReference type="ARBA" id="ARBA00022833"/>
    </source>
</evidence>
<feature type="region of interest" description="Disordered" evidence="4">
    <location>
        <begin position="196"/>
        <end position="257"/>
    </location>
</feature>
<proteinExistence type="predicted"/>
<dbReference type="PANTHER" id="PTHR12109">
    <property type="entry name" value="RING FINGER PROTEIN 141-RELATED"/>
    <property type="match status" value="1"/>
</dbReference>
<evidence type="ECO:0000256" key="1">
    <source>
        <dbReference type="ARBA" id="ARBA00022771"/>
    </source>
</evidence>
<sequence length="346" mass="39321">MLMQWPQYPSQYLAEPPPYPLPVPPRHPLPVPLPHPLPVPPPHPLPVPLPHPLPVAASQLVHLHDHNYYEQQQPQHQQHAEFGPWGAQTIPPWQFYHQQLHQAFALDSTNQQQQQQQQQQQIQPVTVQNHPTQQQQQEAAVQHQQQQQQITAWLQSQQQQQQPVYHQLQNAQNYQLNPQPMADEIFIYEDIDARPATSAASGGDGAPGPSSASASATRRTTQRSTTRRGGRGQSRGRTTTGADEPSTSNVEYEPPPTPLFELGEGYPLDVIQTHLPRLEVDSELRGDKCAICQGVFVQASMNCTVTPCDHWLHFECAKQWFRRRKRCPICRRFIVKSTTHLTAVRL</sequence>
<accession>A0ABD2KXC6</accession>
<protein>
    <recommendedName>
        <fullName evidence="5">RING-type domain-containing protein</fullName>
    </recommendedName>
</protein>
<dbReference type="GO" id="GO:0008270">
    <property type="term" value="F:zinc ion binding"/>
    <property type="evidence" value="ECO:0007669"/>
    <property type="project" value="UniProtKB-KW"/>
</dbReference>
<reference evidence="6 7" key="1">
    <citation type="submission" date="2024-10" db="EMBL/GenBank/DDBJ databases">
        <authorList>
            <person name="Kim D."/>
        </authorList>
    </citation>
    <scope>NUCLEOTIDE SEQUENCE [LARGE SCALE GENOMIC DNA]</scope>
    <source>
        <strain evidence="6">BH-2024</strain>
    </source>
</reference>
<keyword evidence="1 3" id="KW-0863">Zinc-finger</keyword>
<keyword evidence="1 3" id="KW-0479">Metal-binding</keyword>
<dbReference type="InterPro" id="IPR047126">
    <property type="entry name" value="RNF141-like"/>
</dbReference>
<feature type="domain" description="RING-type" evidence="5">
    <location>
        <begin position="289"/>
        <end position="331"/>
    </location>
</feature>
<dbReference type="InterPro" id="IPR001841">
    <property type="entry name" value="Znf_RING"/>
</dbReference>
<evidence type="ECO:0000256" key="3">
    <source>
        <dbReference type="PROSITE-ProRule" id="PRU00175"/>
    </source>
</evidence>
<feature type="region of interest" description="Disordered" evidence="4">
    <location>
        <begin position="107"/>
        <end position="140"/>
    </location>
</feature>
<evidence type="ECO:0000259" key="5">
    <source>
        <dbReference type="PROSITE" id="PS50089"/>
    </source>
</evidence>
<evidence type="ECO:0000313" key="7">
    <source>
        <dbReference type="Proteomes" id="UP001620626"/>
    </source>
</evidence>
<dbReference type="Gene3D" id="3.30.40.10">
    <property type="entry name" value="Zinc/RING finger domain, C3HC4 (zinc finger)"/>
    <property type="match status" value="1"/>
</dbReference>
<feature type="compositionally biased region" description="Low complexity" evidence="4">
    <location>
        <begin position="196"/>
        <end position="224"/>
    </location>
</feature>
<dbReference type="SMART" id="SM00184">
    <property type="entry name" value="RING"/>
    <property type="match status" value="1"/>
</dbReference>
<keyword evidence="7" id="KW-1185">Reference proteome</keyword>
<evidence type="ECO:0000256" key="4">
    <source>
        <dbReference type="SAM" id="MobiDB-lite"/>
    </source>
</evidence>
<gene>
    <name evidence="6" type="ORF">niasHT_013244</name>
</gene>
<dbReference type="PROSITE" id="PS50089">
    <property type="entry name" value="ZF_RING_2"/>
    <property type="match status" value="1"/>
</dbReference>
<keyword evidence="2" id="KW-0862">Zinc</keyword>
<dbReference type="Pfam" id="PF13639">
    <property type="entry name" value="zf-RING_2"/>
    <property type="match status" value="1"/>
</dbReference>
<dbReference type="AlphaFoldDB" id="A0ABD2KXC6"/>
<dbReference type="PANTHER" id="PTHR12109:SF5">
    <property type="entry name" value="RING-TYPE DOMAIN-CONTAINING PROTEIN"/>
    <property type="match status" value="1"/>
</dbReference>
<dbReference type="Proteomes" id="UP001620626">
    <property type="component" value="Unassembled WGS sequence"/>
</dbReference>
<evidence type="ECO:0000313" key="6">
    <source>
        <dbReference type="EMBL" id="KAL3107595.1"/>
    </source>
</evidence>
<feature type="compositionally biased region" description="Low complexity" evidence="4">
    <location>
        <begin position="111"/>
        <end position="140"/>
    </location>
</feature>